<keyword evidence="2" id="KW-1133">Transmembrane helix</keyword>
<organism evidence="3 4">
    <name type="scientific">Candidatus Clostridium stratigraminis</name>
    <dbReference type="NCBI Taxonomy" id="3381661"/>
    <lineage>
        <taxon>Bacteria</taxon>
        <taxon>Bacillati</taxon>
        <taxon>Bacillota</taxon>
        <taxon>Clostridia</taxon>
        <taxon>Eubacteriales</taxon>
        <taxon>Clostridiaceae</taxon>
        <taxon>Clostridium</taxon>
    </lineage>
</organism>
<comment type="caution">
    <text evidence="3">The sequence shown here is derived from an EMBL/GenBank/DDBJ whole genome shotgun (WGS) entry which is preliminary data.</text>
</comment>
<dbReference type="InterPro" id="IPR045584">
    <property type="entry name" value="Pilin-like"/>
</dbReference>
<dbReference type="Pfam" id="PF07963">
    <property type="entry name" value="N_methyl"/>
    <property type="match status" value="1"/>
</dbReference>
<proteinExistence type="predicted"/>
<dbReference type="InterPro" id="IPR012902">
    <property type="entry name" value="N_methyl_site"/>
</dbReference>
<dbReference type="Gene3D" id="3.30.700.10">
    <property type="entry name" value="Glycoprotein, Type 4 Pilin"/>
    <property type="match status" value="1"/>
</dbReference>
<name>A0ABW8T468_9CLOT</name>
<keyword evidence="2" id="KW-0472">Membrane</keyword>
<sequence length="132" mass="13582">MLIKREEKMMSKRKKKGFTLIELIVVIAILGILAAVAVPKLSGFQGNANKKAILSNLKTVDTAVKAYAADQNVDVTTVTIGNLTSADLISAMPSGPKGVTYSIASGVATATVPDGVAGVSAGDYTEVSEGLN</sequence>
<dbReference type="NCBIfam" id="TIGR02532">
    <property type="entry name" value="IV_pilin_GFxxxE"/>
    <property type="match status" value="1"/>
</dbReference>
<accession>A0ABW8T468</accession>
<dbReference type="SUPFAM" id="SSF54523">
    <property type="entry name" value="Pili subunits"/>
    <property type="match status" value="1"/>
</dbReference>
<keyword evidence="1" id="KW-0488">Methylation</keyword>
<evidence type="ECO:0000313" key="4">
    <source>
        <dbReference type="Proteomes" id="UP001623591"/>
    </source>
</evidence>
<dbReference type="EMBL" id="JBJHZZ010000002">
    <property type="protein sequence ID" value="MFL0246455.1"/>
    <property type="molecule type" value="Genomic_DNA"/>
</dbReference>
<evidence type="ECO:0000313" key="3">
    <source>
        <dbReference type="EMBL" id="MFL0246455.1"/>
    </source>
</evidence>
<feature type="transmembrane region" description="Helical" evidence="2">
    <location>
        <begin position="20"/>
        <end position="38"/>
    </location>
</feature>
<dbReference type="PRINTS" id="PR00813">
    <property type="entry name" value="BCTERIALGSPG"/>
</dbReference>
<dbReference type="InterPro" id="IPR000983">
    <property type="entry name" value="Bac_GSPG_pilin"/>
</dbReference>
<evidence type="ECO:0000256" key="2">
    <source>
        <dbReference type="SAM" id="Phobius"/>
    </source>
</evidence>
<dbReference type="RefSeq" id="WP_406768921.1">
    <property type="nucleotide sequence ID" value="NZ_JBJHZZ010000002.1"/>
</dbReference>
<dbReference type="PANTHER" id="PTHR30093">
    <property type="entry name" value="GENERAL SECRETION PATHWAY PROTEIN G"/>
    <property type="match status" value="1"/>
</dbReference>
<keyword evidence="4" id="KW-1185">Reference proteome</keyword>
<protein>
    <submittedName>
        <fullName evidence="3">Type II secretion system protein</fullName>
    </submittedName>
</protein>
<reference evidence="3 4" key="1">
    <citation type="submission" date="2024-11" db="EMBL/GenBank/DDBJ databases">
        <authorList>
            <person name="Heng Y.C."/>
            <person name="Lim A.C.H."/>
            <person name="Lee J.K.Y."/>
            <person name="Kittelmann S."/>
        </authorList>
    </citation>
    <scope>NUCLEOTIDE SEQUENCE [LARGE SCALE GENOMIC DNA]</scope>
    <source>
        <strain evidence="3 4">WILCCON 0185</strain>
    </source>
</reference>
<evidence type="ECO:0000256" key="1">
    <source>
        <dbReference type="ARBA" id="ARBA00022481"/>
    </source>
</evidence>
<dbReference type="Proteomes" id="UP001623591">
    <property type="component" value="Unassembled WGS sequence"/>
</dbReference>
<gene>
    <name evidence="3" type="ORF">ACJDUG_05585</name>
</gene>
<dbReference type="PROSITE" id="PS00409">
    <property type="entry name" value="PROKAR_NTER_METHYL"/>
    <property type="match status" value="1"/>
</dbReference>
<keyword evidence="2" id="KW-0812">Transmembrane</keyword>